<dbReference type="Pfam" id="PF13384">
    <property type="entry name" value="HTH_23"/>
    <property type="match status" value="1"/>
</dbReference>
<dbReference type="AlphaFoldDB" id="A0A0G1TC38"/>
<comment type="caution">
    <text evidence="1">The sequence shown here is derived from an EMBL/GenBank/DDBJ whole genome shotgun (WGS) entry which is preliminary data.</text>
</comment>
<evidence type="ECO:0000313" key="2">
    <source>
        <dbReference type="Proteomes" id="UP000034487"/>
    </source>
</evidence>
<name>A0A0G1TC38_9BACT</name>
<organism evidence="1 2">
    <name type="scientific">Berkelbacteria bacterium GW2011_GWA2_46_7</name>
    <dbReference type="NCBI Taxonomy" id="1618335"/>
    <lineage>
        <taxon>Bacteria</taxon>
        <taxon>Candidatus Berkelbacteria</taxon>
    </lineage>
</organism>
<dbReference type="EMBL" id="LCMV01000041">
    <property type="protein sequence ID" value="KKU42990.1"/>
    <property type="molecule type" value="Genomic_DNA"/>
</dbReference>
<gene>
    <name evidence="1" type="ORF">UX60_C0041G0005</name>
</gene>
<dbReference type="Proteomes" id="UP000034487">
    <property type="component" value="Unassembled WGS sequence"/>
</dbReference>
<proteinExistence type="predicted"/>
<sequence>MKTELRAAVLRLRLESNMSYSQIRKQLRVSKSTLSYWLRDFPLSEARIAELKLQGWTKGEVSRERFRKTMREIKDRKAREIYKAQLEKLRNLPDIALFVSGLVLYLAEGDKKNLGRIGIANTDYRTIRFFIRWLERFMEVDPRKIKIQLHLYETMDIDEEFKFWHRALGFNSEQFYKPSIRPILKNSFNYRESYRHGTCSAYYLSTEKKTELMMAVSAFLKVSEKI</sequence>
<evidence type="ECO:0000313" key="1">
    <source>
        <dbReference type="EMBL" id="KKU42990.1"/>
    </source>
</evidence>
<dbReference type="PROSITE" id="PS50096">
    <property type="entry name" value="IQ"/>
    <property type="match status" value="1"/>
</dbReference>
<reference evidence="1 2" key="1">
    <citation type="journal article" date="2015" name="Nature">
        <title>rRNA introns, odd ribosomes, and small enigmatic genomes across a large radiation of phyla.</title>
        <authorList>
            <person name="Brown C.T."/>
            <person name="Hug L.A."/>
            <person name="Thomas B.C."/>
            <person name="Sharon I."/>
            <person name="Castelle C.J."/>
            <person name="Singh A."/>
            <person name="Wilkins M.J."/>
            <person name="Williams K.H."/>
            <person name="Banfield J.F."/>
        </authorList>
    </citation>
    <scope>NUCLEOTIDE SEQUENCE [LARGE SCALE GENOMIC DNA]</scope>
</reference>
<protein>
    <submittedName>
        <fullName evidence="1">Uncharacterized protein</fullName>
    </submittedName>
</protein>
<accession>A0A0G1TC38</accession>